<dbReference type="InterPro" id="IPR046342">
    <property type="entry name" value="CBS_dom_sf"/>
</dbReference>
<feature type="domain" description="CNNM transmembrane" evidence="17">
    <location>
        <begin position="1"/>
        <end position="198"/>
    </location>
</feature>
<keyword evidence="8 13" id="KW-0129">CBS domain</keyword>
<sequence length="430" mass="46859">MSLQLLIVLGLMTLSAFFSIAEISLASARKIKLHAILDGGEPRAGDVIGLQERPGYFFTVVQVGLNTVAILGGIVGEGALSPTFARLIQLGGGSEEVASSLGFLMSFVTITALFIQFADLIPKRIAMADPERWAIRIVRPMRVLTIVLAPLVLLFNGVANLFFHVTGLPAAREDRVTTDDIVAMVDAGADSGALQGNEHQLIGNVLGFGERPVAAAMTPRDSVVFLDITEDAATLREKLMTGHAEDFLVCRERIDDVIGFLELRDLMPVLAAGDIDNLPAVLSHLELRKPLVVPDALNLADMLERFKDARNDFAVVVNEYALVVGTVTLDDLVHCLMDHIVVPQYDQQIVQRGPGSWLVDGMTPIGDVKGLIDVEYAPGEEGYDTAAGFMMYMMKRIPKRAEGFEFAGHRFEAVDIDNFKIDQVMVTRIE</sequence>
<dbReference type="InterPro" id="IPR016169">
    <property type="entry name" value="FAD-bd_PCMH_sub2"/>
</dbReference>
<evidence type="ECO:0000256" key="6">
    <source>
        <dbReference type="ARBA" id="ARBA00022737"/>
    </source>
</evidence>
<feature type="domain" description="CBS" evidence="16">
    <location>
        <begin position="286"/>
        <end position="342"/>
    </location>
</feature>
<keyword evidence="19" id="KW-1185">Reference proteome</keyword>
<dbReference type="Gene3D" id="3.30.465.10">
    <property type="match status" value="1"/>
</dbReference>
<name>A0ABX7MA54_9RHOO</name>
<dbReference type="SUPFAM" id="SSF56176">
    <property type="entry name" value="FAD-binding/transporter-associated domain-like"/>
    <property type="match status" value="1"/>
</dbReference>
<dbReference type="EMBL" id="CP071060">
    <property type="protein sequence ID" value="QSI77350.1"/>
    <property type="molecule type" value="Genomic_DNA"/>
</dbReference>
<dbReference type="PROSITE" id="PS51371">
    <property type="entry name" value="CBS"/>
    <property type="match status" value="1"/>
</dbReference>
<keyword evidence="9 14" id="KW-0472">Membrane</keyword>
<dbReference type="Pfam" id="PF00571">
    <property type="entry name" value="CBS"/>
    <property type="match status" value="1"/>
</dbReference>
<keyword evidence="2" id="KW-0813">Transport</keyword>
<reference evidence="18 19" key="1">
    <citation type="submission" date="2021-02" db="EMBL/GenBank/DDBJ databases">
        <title>Niveibacterium changnyeongensis HC41.</title>
        <authorList>
            <person name="Kang M."/>
        </authorList>
    </citation>
    <scope>NUCLEOTIDE SEQUENCE [LARGE SCALE GENOMIC DNA]</scope>
    <source>
        <strain evidence="18 19">HC41</strain>
    </source>
</reference>
<evidence type="ECO:0000256" key="3">
    <source>
        <dbReference type="ARBA" id="ARBA00022475"/>
    </source>
</evidence>
<proteinExistence type="inferred from homology"/>
<accession>A0ABX7MA54</accession>
<organism evidence="18 19">
    <name type="scientific">Niveibacterium microcysteis</name>
    <dbReference type="NCBI Taxonomy" id="2811415"/>
    <lineage>
        <taxon>Bacteria</taxon>
        <taxon>Pseudomonadati</taxon>
        <taxon>Pseudomonadota</taxon>
        <taxon>Betaproteobacteria</taxon>
        <taxon>Rhodocyclales</taxon>
        <taxon>Rhodocyclaceae</taxon>
        <taxon>Niveibacterium</taxon>
    </lineage>
</organism>
<keyword evidence="3" id="KW-1003">Cell membrane</keyword>
<dbReference type="InterPro" id="IPR044751">
    <property type="entry name" value="Ion_transp-like_CBS"/>
</dbReference>
<evidence type="ECO:0000256" key="7">
    <source>
        <dbReference type="ARBA" id="ARBA00022989"/>
    </source>
</evidence>
<gene>
    <name evidence="18" type="ORF">JY500_01465</name>
</gene>
<dbReference type="Pfam" id="PF03471">
    <property type="entry name" value="CorC_HlyC"/>
    <property type="match status" value="1"/>
</dbReference>
<dbReference type="Proteomes" id="UP000663570">
    <property type="component" value="Chromosome"/>
</dbReference>
<dbReference type="InterPro" id="IPR005170">
    <property type="entry name" value="Transptr-assoc_dom"/>
</dbReference>
<comment type="similarity">
    <text evidence="11">Belongs to the UPF0053 family. PaeA subfamily.</text>
</comment>
<evidence type="ECO:0000256" key="8">
    <source>
        <dbReference type="ARBA" id="ARBA00023122"/>
    </source>
</evidence>
<dbReference type="Gene3D" id="3.10.580.10">
    <property type="entry name" value="CBS-domain"/>
    <property type="match status" value="1"/>
</dbReference>
<evidence type="ECO:0000256" key="15">
    <source>
        <dbReference type="SAM" id="Phobius"/>
    </source>
</evidence>
<evidence type="ECO:0000313" key="19">
    <source>
        <dbReference type="Proteomes" id="UP000663570"/>
    </source>
</evidence>
<keyword evidence="5 14" id="KW-0812">Transmembrane</keyword>
<dbReference type="PROSITE" id="PS51846">
    <property type="entry name" value="CNNM"/>
    <property type="match status" value="1"/>
</dbReference>
<keyword evidence="6" id="KW-0677">Repeat</keyword>
<evidence type="ECO:0000256" key="10">
    <source>
        <dbReference type="ARBA" id="ARBA00037177"/>
    </source>
</evidence>
<evidence type="ECO:0000256" key="9">
    <source>
        <dbReference type="ARBA" id="ARBA00023136"/>
    </source>
</evidence>
<evidence type="ECO:0000256" key="11">
    <source>
        <dbReference type="ARBA" id="ARBA00038280"/>
    </source>
</evidence>
<feature type="transmembrane region" description="Helical" evidence="15">
    <location>
        <begin position="143"/>
        <end position="163"/>
    </location>
</feature>
<evidence type="ECO:0000256" key="4">
    <source>
        <dbReference type="ARBA" id="ARBA00022519"/>
    </source>
</evidence>
<dbReference type="SUPFAM" id="SSF54631">
    <property type="entry name" value="CBS-domain pair"/>
    <property type="match status" value="1"/>
</dbReference>
<dbReference type="InterPro" id="IPR000644">
    <property type="entry name" value="CBS_dom"/>
</dbReference>
<evidence type="ECO:0000256" key="13">
    <source>
        <dbReference type="PROSITE-ProRule" id="PRU00703"/>
    </source>
</evidence>
<evidence type="ECO:0000256" key="1">
    <source>
        <dbReference type="ARBA" id="ARBA00004429"/>
    </source>
</evidence>
<evidence type="ECO:0000313" key="18">
    <source>
        <dbReference type="EMBL" id="QSI77350.1"/>
    </source>
</evidence>
<dbReference type="SMART" id="SM01091">
    <property type="entry name" value="CorC_HlyC"/>
    <property type="match status" value="1"/>
</dbReference>
<feature type="transmembrane region" description="Helical" evidence="15">
    <location>
        <begin position="101"/>
        <end position="122"/>
    </location>
</feature>
<dbReference type="CDD" id="cd04590">
    <property type="entry name" value="CBS_pair_CorC_HlyC_assoc"/>
    <property type="match status" value="1"/>
</dbReference>
<keyword evidence="7 14" id="KW-1133">Transmembrane helix</keyword>
<dbReference type="PANTHER" id="PTHR22777">
    <property type="entry name" value="HEMOLYSIN-RELATED"/>
    <property type="match status" value="1"/>
</dbReference>
<keyword evidence="4" id="KW-0997">Cell inner membrane</keyword>
<comment type="subcellular location">
    <subcellularLocation>
        <location evidence="1">Cell inner membrane</location>
        <topology evidence="1">Multi-pass membrane protein</topology>
    </subcellularLocation>
</comment>
<evidence type="ECO:0000256" key="2">
    <source>
        <dbReference type="ARBA" id="ARBA00022448"/>
    </source>
</evidence>
<dbReference type="PANTHER" id="PTHR22777:SF16">
    <property type="entry name" value="POLYAMINE EXPORT PROTEIN"/>
    <property type="match status" value="1"/>
</dbReference>
<protein>
    <recommendedName>
        <fullName evidence="12">Polyamine export protein</fullName>
    </recommendedName>
</protein>
<evidence type="ECO:0000256" key="12">
    <source>
        <dbReference type="ARBA" id="ARBA00039818"/>
    </source>
</evidence>
<evidence type="ECO:0000259" key="16">
    <source>
        <dbReference type="PROSITE" id="PS51371"/>
    </source>
</evidence>
<dbReference type="RefSeq" id="WP_206254823.1">
    <property type="nucleotide sequence ID" value="NZ_CP071060.1"/>
</dbReference>
<dbReference type="InterPro" id="IPR002550">
    <property type="entry name" value="CNNM"/>
</dbReference>
<dbReference type="Pfam" id="PF01595">
    <property type="entry name" value="CNNM"/>
    <property type="match status" value="1"/>
</dbReference>
<comment type="function">
    <text evidence="10">Involved in cadaverine and putrescine tolerance in stationary phase. May facilitate the efflux of both cadaverine and putrescine from the cytoplasm, reducing potentially toxic levels under certain stress conditions.</text>
</comment>
<dbReference type="InterPro" id="IPR036318">
    <property type="entry name" value="FAD-bd_PCMH-like_sf"/>
</dbReference>
<evidence type="ECO:0000256" key="5">
    <source>
        <dbReference type="ARBA" id="ARBA00022692"/>
    </source>
</evidence>
<evidence type="ECO:0000259" key="17">
    <source>
        <dbReference type="PROSITE" id="PS51846"/>
    </source>
</evidence>
<evidence type="ECO:0000256" key="14">
    <source>
        <dbReference type="PROSITE-ProRule" id="PRU01193"/>
    </source>
</evidence>